<organism evidence="3">
    <name type="scientific">Caldithrix abyssi</name>
    <dbReference type="NCBI Taxonomy" id="187145"/>
    <lineage>
        <taxon>Bacteria</taxon>
        <taxon>Pseudomonadati</taxon>
        <taxon>Calditrichota</taxon>
        <taxon>Calditrichia</taxon>
        <taxon>Calditrichales</taxon>
        <taxon>Calditrichaceae</taxon>
        <taxon>Caldithrix</taxon>
    </lineage>
</organism>
<evidence type="ECO:0000256" key="1">
    <source>
        <dbReference type="PROSITE-ProRule" id="PRU00169"/>
    </source>
</evidence>
<protein>
    <submittedName>
        <fullName evidence="3">Response regulator transcription factor</fullName>
    </submittedName>
</protein>
<dbReference type="InterPro" id="IPR058245">
    <property type="entry name" value="NreC/VraR/RcsB-like_REC"/>
</dbReference>
<comment type="caution">
    <text evidence="3">The sequence shown here is derived from an EMBL/GenBank/DDBJ whole genome shotgun (WGS) entry which is preliminary data.</text>
</comment>
<name>A0A7V4U373_CALAY</name>
<proteinExistence type="predicted"/>
<dbReference type="InterPro" id="IPR011006">
    <property type="entry name" value="CheY-like_superfamily"/>
</dbReference>
<feature type="domain" description="Response regulatory" evidence="2">
    <location>
        <begin position="2"/>
        <end position="118"/>
    </location>
</feature>
<dbReference type="InterPro" id="IPR052048">
    <property type="entry name" value="ST_Response_Regulator"/>
</dbReference>
<accession>A0A7V4U373</accession>
<sequence length="118" mass="13524">MDVMIVDDCTKIRAMLSALLKNQLTDLKNIYECKSGTEAITCYEKNKPDWTLMDIRMEPLNGFSVSQKILDMNPRAKIMIVTSYDDPEYREKAKQLKVAAYVLKDNLNDVIAILKGLF</sequence>
<dbReference type="GO" id="GO:0000160">
    <property type="term" value="P:phosphorelay signal transduction system"/>
    <property type="evidence" value="ECO:0007669"/>
    <property type="project" value="InterPro"/>
</dbReference>
<dbReference type="Proteomes" id="UP000885779">
    <property type="component" value="Unassembled WGS sequence"/>
</dbReference>
<dbReference type="AlphaFoldDB" id="A0A7V4U373"/>
<evidence type="ECO:0000259" key="2">
    <source>
        <dbReference type="PROSITE" id="PS50110"/>
    </source>
</evidence>
<feature type="modified residue" description="4-aspartylphosphate" evidence="1">
    <location>
        <position position="54"/>
    </location>
</feature>
<dbReference type="SUPFAM" id="SSF52172">
    <property type="entry name" value="CheY-like"/>
    <property type="match status" value="1"/>
</dbReference>
<dbReference type="Pfam" id="PF00072">
    <property type="entry name" value="Response_reg"/>
    <property type="match status" value="1"/>
</dbReference>
<dbReference type="EMBL" id="DRQG01000147">
    <property type="protein sequence ID" value="HGY57165.1"/>
    <property type="molecule type" value="Genomic_DNA"/>
</dbReference>
<gene>
    <name evidence="3" type="ORF">ENK44_15765</name>
</gene>
<dbReference type="Gene3D" id="3.40.50.2300">
    <property type="match status" value="1"/>
</dbReference>
<reference evidence="3" key="1">
    <citation type="journal article" date="2020" name="mSystems">
        <title>Genome- and Community-Level Interaction Insights into Carbon Utilization and Element Cycling Functions of Hydrothermarchaeota in Hydrothermal Sediment.</title>
        <authorList>
            <person name="Zhou Z."/>
            <person name="Liu Y."/>
            <person name="Xu W."/>
            <person name="Pan J."/>
            <person name="Luo Z.H."/>
            <person name="Li M."/>
        </authorList>
    </citation>
    <scope>NUCLEOTIDE SEQUENCE [LARGE SCALE GENOMIC DNA]</scope>
    <source>
        <strain evidence="3">HyVt-577</strain>
    </source>
</reference>
<dbReference type="PROSITE" id="PS50110">
    <property type="entry name" value="RESPONSE_REGULATORY"/>
    <property type="match status" value="1"/>
</dbReference>
<dbReference type="SMART" id="SM00448">
    <property type="entry name" value="REC"/>
    <property type="match status" value="1"/>
</dbReference>
<keyword evidence="1" id="KW-0597">Phosphoprotein</keyword>
<dbReference type="PANTHER" id="PTHR43228:SF1">
    <property type="entry name" value="TWO-COMPONENT RESPONSE REGULATOR ARR22"/>
    <property type="match status" value="1"/>
</dbReference>
<dbReference type="InterPro" id="IPR001789">
    <property type="entry name" value="Sig_transdc_resp-reg_receiver"/>
</dbReference>
<dbReference type="PANTHER" id="PTHR43228">
    <property type="entry name" value="TWO-COMPONENT RESPONSE REGULATOR"/>
    <property type="match status" value="1"/>
</dbReference>
<dbReference type="CDD" id="cd17535">
    <property type="entry name" value="REC_NarL-like"/>
    <property type="match status" value="1"/>
</dbReference>
<evidence type="ECO:0000313" key="3">
    <source>
        <dbReference type="EMBL" id="HGY57165.1"/>
    </source>
</evidence>